<keyword evidence="7 12" id="KW-1133">Transmembrane helix</keyword>
<gene>
    <name evidence="13" type="ORF">MNBD_ALPHA03-243</name>
</gene>
<dbReference type="GO" id="GO:0005886">
    <property type="term" value="C:plasma membrane"/>
    <property type="evidence" value="ECO:0007669"/>
    <property type="project" value="UniProtKB-SubCell"/>
</dbReference>
<evidence type="ECO:0000256" key="11">
    <source>
        <dbReference type="ARBA" id="ARBA00023444"/>
    </source>
</evidence>
<evidence type="ECO:0000256" key="1">
    <source>
        <dbReference type="ARBA" id="ARBA00001970"/>
    </source>
</evidence>
<sequence length="151" mass="18033">MMEQINSFLSEHYTWLLSFHIIAVISWMAGMFYMPRLFVYHTRLEIGSNASEMFKEMELKLIRVIINPAMIFAWIFGLSMAFGQDIWGQSWFQLKFLCVILMSGFHGFLSRWRKQFARDKNIHTEKFYRLVNEVPTILMIIIVFLVIMKAF</sequence>
<reference evidence="13" key="1">
    <citation type="submission" date="2018-06" db="EMBL/GenBank/DDBJ databases">
        <authorList>
            <person name="Zhirakovskaya E."/>
        </authorList>
    </citation>
    <scope>NUCLEOTIDE SEQUENCE</scope>
</reference>
<dbReference type="EC" id="1.3.-.-" evidence="13"/>
<dbReference type="AlphaFoldDB" id="A0A3B1ARU0"/>
<feature type="transmembrane region" description="Helical" evidence="12">
    <location>
        <begin position="90"/>
        <end position="109"/>
    </location>
</feature>
<dbReference type="Pfam" id="PF03653">
    <property type="entry name" value="UPF0093"/>
    <property type="match status" value="1"/>
</dbReference>
<dbReference type="PANTHER" id="PTHR40255:SF1">
    <property type="entry name" value="PROTOPORPHYRINOGEN IX OXIDASE"/>
    <property type="match status" value="1"/>
</dbReference>
<evidence type="ECO:0000256" key="5">
    <source>
        <dbReference type="ARBA" id="ARBA00022692"/>
    </source>
</evidence>
<dbReference type="InterPro" id="IPR005265">
    <property type="entry name" value="HemJ-like"/>
</dbReference>
<evidence type="ECO:0000313" key="13">
    <source>
        <dbReference type="EMBL" id="VAX08686.1"/>
    </source>
</evidence>
<protein>
    <submittedName>
        <fullName evidence="13">Protoporphyrinogen IX oxidase, novel form, HemJ</fullName>
        <ecNumber evidence="13">1.3.-.-</ecNumber>
    </submittedName>
</protein>
<proteinExistence type="inferred from homology"/>
<evidence type="ECO:0000256" key="4">
    <source>
        <dbReference type="ARBA" id="ARBA00022617"/>
    </source>
</evidence>
<evidence type="ECO:0000256" key="2">
    <source>
        <dbReference type="ARBA" id="ARBA00004651"/>
    </source>
</evidence>
<accession>A0A3B1ARU0</accession>
<evidence type="ECO:0000256" key="8">
    <source>
        <dbReference type="ARBA" id="ARBA00023002"/>
    </source>
</evidence>
<dbReference type="HAMAP" id="MF_02239">
    <property type="entry name" value="HemJ"/>
    <property type="match status" value="1"/>
</dbReference>
<evidence type="ECO:0000256" key="10">
    <source>
        <dbReference type="ARBA" id="ARBA00023136"/>
    </source>
</evidence>
<organism evidence="13">
    <name type="scientific">hydrothermal vent metagenome</name>
    <dbReference type="NCBI Taxonomy" id="652676"/>
    <lineage>
        <taxon>unclassified sequences</taxon>
        <taxon>metagenomes</taxon>
        <taxon>ecological metagenomes</taxon>
    </lineage>
</organism>
<keyword evidence="6" id="KW-0479">Metal-binding</keyword>
<keyword evidence="3" id="KW-1003">Cell membrane</keyword>
<keyword evidence="8 13" id="KW-0560">Oxidoreductase</keyword>
<feature type="transmembrane region" description="Helical" evidence="12">
    <location>
        <begin position="130"/>
        <end position="148"/>
    </location>
</feature>
<evidence type="ECO:0000256" key="9">
    <source>
        <dbReference type="ARBA" id="ARBA00023004"/>
    </source>
</evidence>
<keyword evidence="10 12" id="KW-0472">Membrane</keyword>
<dbReference type="GO" id="GO:0046872">
    <property type="term" value="F:metal ion binding"/>
    <property type="evidence" value="ECO:0007669"/>
    <property type="project" value="UniProtKB-KW"/>
</dbReference>
<comment type="pathway">
    <text evidence="11">Porphyrin-containing compound metabolism.</text>
</comment>
<evidence type="ECO:0000256" key="6">
    <source>
        <dbReference type="ARBA" id="ARBA00022723"/>
    </source>
</evidence>
<keyword evidence="9" id="KW-0408">Iron</keyword>
<dbReference type="EMBL" id="UOFW01000244">
    <property type="protein sequence ID" value="VAX08686.1"/>
    <property type="molecule type" value="Genomic_DNA"/>
</dbReference>
<dbReference type="NCBIfam" id="TIGR00701">
    <property type="entry name" value="protoporphyrinogen oxidase HemJ"/>
    <property type="match status" value="1"/>
</dbReference>
<evidence type="ECO:0000256" key="3">
    <source>
        <dbReference type="ARBA" id="ARBA00022475"/>
    </source>
</evidence>
<name>A0A3B1ARU0_9ZZZZ</name>
<dbReference type="PIRSF" id="PIRSF004638">
    <property type="entry name" value="UCP004638"/>
    <property type="match status" value="1"/>
</dbReference>
<dbReference type="PANTHER" id="PTHR40255">
    <property type="entry name" value="UPF0093 MEMBRANE PROTEIN SLR1790"/>
    <property type="match status" value="1"/>
</dbReference>
<feature type="transmembrane region" description="Helical" evidence="12">
    <location>
        <begin position="61"/>
        <end position="84"/>
    </location>
</feature>
<comment type="cofactor">
    <cofactor evidence="1">
        <name>heme b</name>
        <dbReference type="ChEBI" id="CHEBI:60344"/>
    </cofactor>
</comment>
<evidence type="ECO:0000256" key="12">
    <source>
        <dbReference type="SAM" id="Phobius"/>
    </source>
</evidence>
<keyword evidence="5 12" id="KW-0812">Transmembrane</keyword>
<dbReference type="GO" id="GO:0016491">
    <property type="term" value="F:oxidoreductase activity"/>
    <property type="evidence" value="ECO:0007669"/>
    <property type="project" value="UniProtKB-KW"/>
</dbReference>
<comment type="subcellular location">
    <subcellularLocation>
        <location evidence="2">Cell membrane</location>
        <topology evidence="2">Multi-pass membrane protein</topology>
    </subcellularLocation>
</comment>
<evidence type="ECO:0000256" key="7">
    <source>
        <dbReference type="ARBA" id="ARBA00022989"/>
    </source>
</evidence>
<keyword evidence="4" id="KW-0349">Heme</keyword>
<feature type="transmembrane region" description="Helical" evidence="12">
    <location>
        <begin position="12"/>
        <end position="34"/>
    </location>
</feature>